<dbReference type="AlphaFoldDB" id="A0A5N6PTE7"/>
<dbReference type="EMBL" id="SZYD01000003">
    <property type="protein sequence ID" value="KAD6796716.1"/>
    <property type="molecule type" value="Genomic_DNA"/>
</dbReference>
<dbReference type="Proteomes" id="UP000326396">
    <property type="component" value="Linkage Group LG11"/>
</dbReference>
<evidence type="ECO:0000313" key="2">
    <source>
        <dbReference type="Proteomes" id="UP000326396"/>
    </source>
</evidence>
<protein>
    <submittedName>
        <fullName evidence="1">Uncharacterized protein</fullName>
    </submittedName>
</protein>
<proteinExistence type="predicted"/>
<evidence type="ECO:0000313" key="1">
    <source>
        <dbReference type="EMBL" id="KAD6796716.1"/>
    </source>
</evidence>
<organism evidence="1 2">
    <name type="scientific">Mikania micrantha</name>
    <name type="common">bitter vine</name>
    <dbReference type="NCBI Taxonomy" id="192012"/>
    <lineage>
        <taxon>Eukaryota</taxon>
        <taxon>Viridiplantae</taxon>
        <taxon>Streptophyta</taxon>
        <taxon>Embryophyta</taxon>
        <taxon>Tracheophyta</taxon>
        <taxon>Spermatophyta</taxon>
        <taxon>Magnoliopsida</taxon>
        <taxon>eudicotyledons</taxon>
        <taxon>Gunneridae</taxon>
        <taxon>Pentapetalae</taxon>
        <taxon>asterids</taxon>
        <taxon>campanulids</taxon>
        <taxon>Asterales</taxon>
        <taxon>Asteraceae</taxon>
        <taxon>Asteroideae</taxon>
        <taxon>Heliantheae alliance</taxon>
        <taxon>Eupatorieae</taxon>
        <taxon>Mikania</taxon>
    </lineage>
</organism>
<comment type="caution">
    <text evidence="1">The sequence shown here is derived from an EMBL/GenBank/DDBJ whole genome shotgun (WGS) entry which is preliminary data.</text>
</comment>
<sequence length="116" mass="13371">MMGRRVRLLLINRWCGSGTRIKIVRDRRFDQLGTRIGSIEVEIEEFSERHVATYQIAYRRRPGRFCTAFRYVRSGSRDVGTSAFPVTMASAEALLLLKVQDGHKMIIVVMIALQRL</sequence>
<reference evidence="1 2" key="1">
    <citation type="submission" date="2019-05" db="EMBL/GenBank/DDBJ databases">
        <title>Mikania micrantha, genome provides insights into the molecular mechanism of rapid growth.</title>
        <authorList>
            <person name="Liu B."/>
        </authorList>
    </citation>
    <scope>NUCLEOTIDE SEQUENCE [LARGE SCALE GENOMIC DNA]</scope>
    <source>
        <strain evidence="1">NLD-2019</strain>
        <tissue evidence="1">Leaf</tissue>
    </source>
</reference>
<keyword evidence="2" id="KW-1185">Reference proteome</keyword>
<gene>
    <name evidence="1" type="ORF">E3N88_07612</name>
</gene>
<accession>A0A5N6PTE7</accession>
<name>A0A5N6PTE7_9ASTR</name>